<evidence type="ECO:0000259" key="4">
    <source>
        <dbReference type="PROSITE" id="PS51379"/>
    </source>
</evidence>
<dbReference type="Gene3D" id="1.10.1060.10">
    <property type="entry name" value="Alpha-helical ferredoxin"/>
    <property type="match status" value="1"/>
</dbReference>
<reference evidence="5 6" key="1">
    <citation type="submission" date="2009-01" db="EMBL/GenBank/DDBJ databases">
        <authorList>
            <person name="Fulton L."/>
            <person name="Clifton S."/>
            <person name="Fulton B."/>
            <person name="Xu J."/>
            <person name="Minx P."/>
            <person name="Pepin K.H."/>
            <person name="Johnson M."/>
            <person name="Bhonagiri V."/>
            <person name="Nash W.E."/>
            <person name="Mardis E.R."/>
            <person name="Wilson R.K."/>
        </authorList>
    </citation>
    <scope>NUCLEOTIDE SEQUENCE [LARGE SCALE GENOMIC DNA]</scope>
    <source>
        <strain evidence="5 6">DSM 5476</strain>
    </source>
</reference>
<dbReference type="Pfam" id="PF13187">
    <property type="entry name" value="Fer4_9"/>
    <property type="match status" value="1"/>
</dbReference>
<dbReference type="InterPro" id="IPR053135">
    <property type="entry name" value="AKR2_Oxidoreductase"/>
</dbReference>
<proteinExistence type="predicted"/>
<dbReference type="SUPFAM" id="SSF51430">
    <property type="entry name" value="NAD(P)-linked oxidoreductase"/>
    <property type="match status" value="1"/>
</dbReference>
<sequence length="373" mass="42774">MKKLGFGLMRLPQLDPDDATSVDLEAVCQMVDRFLERGFTYFDTAYMYHNFKSETVLREALVKRHPRDRFTVATKLPVMFLKEQDDLERIFNEQLEKCGVEYFDYYLLHNLNVAHNQIAEKFDAFSFIQRKKEEGKIRNIGFSYHDNAQLLDEILTSHPEVDFIQLQINYLDWDNESIQSRLCYETAVKHNKPVIVMEPVKGGTLVKIPPSAQQLFQDCHPDWSNASWAIRYAASLDQVQIVLSGMSSMEQLLDNTDFMQEFQPLTTEEQSVIQRAVEEIRASIAVPCTACAYCVAGCPKKIPIPNYFALYNAEKIAANKGFSIQQVYYENYTESYGKASDCIGCRQCERACPQHIKIVDALQDVAGAFEAAR</sequence>
<gene>
    <name evidence="5" type="ORF">CLOSTMETH_00800</name>
</gene>
<dbReference type="STRING" id="537013.CLOSTMETH_00800"/>
<dbReference type="Pfam" id="PF00248">
    <property type="entry name" value="Aldo_ket_red"/>
    <property type="match status" value="1"/>
</dbReference>
<evidence type="ECO:0000256" key="3">
    <source>
        <dbReference type="ARBA" id="ARBA00023014"/>
    </source>
</evidence>
<name>C0EAE5_9FIRM</name>
<dbReference type="PROSITE" id="PS00198">
    <property type="entry name" value="4FE4S_FER_1"/>
    <property type="match status" value="1"/>
</dbReference>
<dbReference type="SUPFAM" id="SSF46548">
    <property type="entry name" value="alpha-helical ferredoxin"/>
    <property type="match status" value="1"/>
</dbReference>
<keyword evidence="3" id="KW-0411">Iron-sulfur</keyword>
<dbReference type="InterPro" id="IPR009051">
    <property type="entry name" value="Helical_ferredxn"/>
</dbReference>
<feature type="domain" description="4Fe-4S ferredoxin-type" evidence="4">
    <location>
        <begin position="333"/>
        <end position="361"/>
    </location>
</feature>
<dbReference type="Proteomes" id="UP000003340">
    <property type="component" value="Unassembled WGS sequence"/>
</dbReference>
<dbReference type="EMBL" id="ACEC01000031">
    <property type="protein sequence ID" value="EEG31585.1"/>
    <property type="molecule type" value="Genomic_DNA"/>
</dbReference>
<keyword evidence="2" id="KW-0408">Iron</keyword>
<evidence type="ECO:0000256" key="1">
    <source>
        <dbReference type="ARBA" id="ARBA00022723"/>
    </source>
</evidence>
<dbReference type="InterPro" id="IPR017896">
    <property type="entry name" value="4Fe4S_Fe-S-bd"/>
</dbReference>
<dbReference type="PANTHER" id="PTHR43312">
    <property type="entry name" value="D-THREO-ALDOSE 1-DEHYDROGENASE"/>
    <property type="match status" value="1"/>
</dbReference>
<accession>C0EAE5</accession>
<dbReference type="Gene3D" id="3.20.20.100">
    <property type="entry name" value="NADP-dependent oxidoreductase domain"/>
    <property type="match status" value="1"/>
</dbReference>
<dbReference type="AlphaFoldDB" id="C0EAE5"/>
<dbReference type="GO" id="GO:0051536">
    <property type="term" value="F:iron-sulfur cluster binding"/>
    <property type="evidence" value="ECO:0007669"/>
    <property type="project" value="UniProtKB-KW"/>
</dbReference>
<dbReference type="CDD" id="cd19096">
    <property type="entry name" value="AKR_Fe-S_oxidoreductase"/>
    <property type="match status" value="1"/>
</dbReference>
<organism evidence="5 6">
    <name type="scientific">[Clostridium] methylpentosum DSM 5476</name>
    <dbReference type="NCBI Taxonomy" id="537013"/>
    <lineage>
        <taxon>Bacteria</taxon>
        <taxon>Bacillati</taxon>
        <taxon>Bacillota</taxon>
        <taxon>Clostridia</taxon>
        <taxon>Eubacteriales</taxon>
        <taxon>Oscillospiraceae</taxon>
        <taxon>Oscillospiraceae incertae sedis</taxon>
    </lineage>
</organism>
<evidence type="ECO:0000313" key="5">
    <source>
        <dbReference type="EMBL" id="EEG31585.1"/>
    </source>
</evidence>
<dbReference type="InterPro" id="IPR023210">
    <property type="entry name" value="NADP_OxRdtase_dom"/>
</dbReference>
<dbReference type="GO" id="GO:0046872">
    <property type="term" value="F:metal ion binding"/>
    <property type="evidence" value="ECO:0007669"/>
    <property type="project" value="UniProtKB-KW"/>
</dbReference>
<dbReference type="PANTHER" id="PTHR43312:SF2">
    <property type="entry name" value="OXIDOREDUCTASE"/>
    <property type="match status" value="1"/>
</dbReference>
<evidence type="ECO:0000256" key="2">
    <source>
        <dbReference type="ARBA" id="ARBA00023004"/>
    </source>
</evidence>
<reference evidence="5 6" key="2">
    <citation type="submission" date="2009-02" db="EMBL/GenBank/DDBJ databases">
        <title>Draft genome sequence of Clostridium methylpentosum (DSM 5476).</title>
        <authorList>
            <person name="Sudarsanam P."/>
            <person name="Ley R."/>
            <person name="Guruge J."/>
            <person name="Turnbaugh P.J."/>
            <person name="Mahowald M."/>
            <person name="Liep D."/>
            <person name="Gordon J."/>
        </authorList>
    </citation>
    <scope>NUCLEOTIDE SEQUENCE [LARGE SCALE GENOMIC DNA]</scope>
    <source>
        <strain evidence="5 6">DSM 5476</strain>
    </source>
</reference>
<protein>
    <submittedName>
        <fullName evidence="5">4Fe-4S binding domain protein</fullName>
    </submittedName>
</protein>
<keyword evidence="1" id="KW-0479">Metal-binding</keyword>
<dbReference type="InterPro" id="IPR017900">
    <property type="entry name" value="4Fe4S_Fe_S_CS"/>
</dbReference>
<keyword evidence="6" id="KW-1185">Reference proteome</keyword>
<comment type="caution">
    <text evidence="5">The sequence shown here is derived from an EMBL/GenBank/DDBJ whole genome shotgun (WGS) entry which is preliminary data.</text>
</comment>
<dbReference type="HOGENOM" id="CLU_023205_3_2_9"/>
<dbReference type="InterPro" id="IPR036812">
    <property type="entry name" value="NAD(P)_OxRdtase_dom_sf"/>
</dbReference>
<evidence type="ECO:0000313" key="6">
    <source>
        <dbReference type="Proteomes" id="UP000003340"/>
    </source>
</evidence>
<dbReference type="eggNOG" id="COG1453">
    <property type="taxonomic scope" value="Bacteria"/>
</dbReference>
<dbReference type="PROSITE" id="PS51379">
    <property type="entry name" value="4FE4S_FER_2"/>
    <property type="match status" value="1"/>
</dbReference>